<evidence type="ECO:0000256" key="1">
    <source>
        <dbReference type="SAM" id="Phobius"/>
    </source>
</evidence>
<dbReference type="AlphaFoldDB" id="A0A2H3DK85"/>
<evidence type="ECO:0000313" key="3">
    <source>
        <dbReference type="Proteomes" id="UP000217790"/>
    </source>
</evidence>
<gene>
    <name evidence="2" type="ORF">ARMGADRAFT_1031927</name>
</gene>
<dbReference type="OrthoDB" id="10608349at2759"/>
<dbReference type="EMBL" id="KZ293662">
    <property type="protein sequence ID" value="PBK91258.1"/>
    <property type="molecule type" value="Genomic_DNA"/>
</dbReference>
<dbReference type="InParanoid" id="A0A2H3DK85"/>
<proteinExistence type="predicted"/>
<name>A0A2H3DK85_ARMGA</name>
<sequence length="216" mass="24129">MLDASSHDEDTGLWGYKCTSSKTIWIIGYGTVVAEAVGFEFFAGTFWYLRSLFIWNVVRGILVPSVNTVRWEIPVIPLSGAQNGESEFLTSSKIEHCADSLVFISGEIVAQFVLKEEQTAPNRRDLVFTIYASEFYAVISGLLVPVKAHLKGIRKTGVIEFLTAEAKRHAQASGELRLNTRKFDREMNDTASVPPWHDIRGLRIRETCGMALRGTV</sequence>
<keyword evidence="3" id="KW-1185">Reference proteome</keyword>
<keyword evidence="1" id="KW-0812">Transmembrane</keyword>
<feature type="transmembrane region" description="Helical" evidence="1">
    <location>
        <begin position="24"/>
        <end position="49"/>
    </location>
</feature>
<accession>A0A2H3DK85</accession>
<reference evidence="3" key="1">
    <citation type="journal article" date="2017" name="Nat. Ecol. Evol.">
        <title>Genome expansion and lineage-specific genetic innovations in the forest pathogenic fungi Armillaria.</title>
        <authorList>
            <person name="Sipos G."/>
            <person name="Prasanna A.N."/>
            <person name="Walter M.C."/>
            <person name="O'Connor E."/>
            <person name="Balint B."/>
            <person name="Krizsan K."/>
            <person name="Kiss B."/>
            <person name="Hess J."/>
            <person name="Varga T."/>
            <person name="Slot J."/>
            <person name="Riley R."/>
            <person name="Boka B."/>
            <person name="Rigling D."/>
            <person name="Barry K."/>
            <person name="Lee J."/>
            <person name="Mihaltcheva S."/>
            <person name="LaButti K."/>
            <person name="Lipzen A."/>
            <person name="Waldron R."/>
            <person name="Moloney N.M."/>
            <person name="Sperisen C."/>
            <person name="Kredics L."/>
            <person name="Vagvoelgyi C."/>
            <person name="Patrignani A."/>
            <person name="Fitzpatrick D."/>
            <person name="Nagy I."/>
            <person name="Doyle S."/>
            <person name="Anderson J.B."/>
            <person name="Grigoriev I.V."/>
            <person name="Gueldener U."/>
            <person name="Muensterkoetter M."/>
            <person name="Nagy L.G."/>
        </authorList>
    </citation>
    <scope>NUCLEOTIDE SEQUENCE [LARGE SCALE GENOMIC DNA]</scope>
    <source>
        <strain evidence="3">Ar21-2</strain>
    </source>
</reference>
<organism evidence="2 3">
    <name type="scientific">Armillaria gallica</name>
    <name type="common">Bulbous honey fungus</name>
    <name type="synonym">Armillaria bulbosa</name>
    <dbReference type="NCBI Taxonomy" id="47427"/>
    <lineage>
        <taxon>Eukaryota</taxon>
        <taxon>Fungi</taxon>
        <taxon>Dikarya</taxon>
        <taxon>Basidiomycota</taxon>
        <taxon>Agaricomycotina</taxon>
        <taxon>Agaricomycetes</taxon>
        <taxon>Agaricomycetidae</taxon>
        <taxon>Agaricales</taxon>
        <taxon>Marasmiineae</taxon>
        <taxon>Physalacriaceae</taxon>
        <taxon>Armillaria</taxon>
    </lineage>
</organism>
<dbReference type="Proteomes" id="UP000217790">
    <property type="component" value="Unassembled WGS sequence"/>
</dbReference>
<evidence type="ECO:0000313" key="2">
    <source>
        <dbReference type="EMBL" id="PBK91258.1"/>
    </source>
</evidence>
<keyword evidence="1" id="KW-0472">Membrane</keyword>
<keyword evidence="1" id="KW-1133">Transmembrane helix</keyword>
<protein>
    <submittedName>
        <fullName evidence="2">Uncharacterized protein</fullName>
    </submittedName>
</protein>